<evidence type="ECO:0000256" key="1">
    <source>
        <dbReference type="RuleBase" id="RU000363"/>
    </source>
</evidence>
<accession>A0ABQ5WWG5</accession>
<evidence type="ECO:0000313" key="3">
    <source>
        <dbReference type="Proteomes" id="UP001156672"/>
    </source>
</evidence>
<dbReference type="PANTHER" id="PTHR43313">
    <property type="entry name" value="SHORT-CHAIN DEHYDROGENASE/REDUCTASE FAMILY 9C"/>
    <property type="match status" value="1"/>
</dbReference>
<reference evidence="3" key="1">
    <citation type="journal article" date="2019" name="Int. J. Syst. Evol. Microbiol.">
        <title>The Global Catalogue of Microorganisms (GCM) 10K type strain sequencing project: providing services to taxonomists for standard genome sequencing and annotation.</title>
        <authorList>
            <consortium name="The Broad Institute Genomics Platform"/>
            <consortium name="The Broad Institute Genome Sequencing Center for Infectious Disease"/>
            <person name="Wu L."/>
            <person name="Ma J."/>
        </authorList>
    </citation>
    <scope>NUCLEOTIDE SEQUENCE [LARGE SCALE GENOMIC DNA]</scope>
    <source>
        <strain evidence="3">NBRC 3250</strain>
    </source>
</reference>
<dbReference type="SUPFAM" id="SSF51735">
    <property type="entry name" value="NAD(P)-binding Rossmann-fold domains"/>
    <property type="match status" value="1"/>
</dbReference>
<dbReference type="PANTHER" id="PTHR43313:SF1">
    <property type="entry name" value="3BETA-HYDROXYSTEROID DEHYDROGENASE DHS-16"/>
    <property type="match status" value="1"/>
</dbReference>
<gene>
    <name evidence="2" type="ORF">GCM10007866_03310</name>
</gene>
<dbReference type="PROSITE" id="PS00061">
    <property type="entry name" value="ADH_SHORT"/>
    <property type="match status" value="1"/>
</dbReference>
<dbReference type="InterPro" id="IPR020904">
    <property type="entry name" value="Sc_DH/Rdtase_CS"/>
</dbReference>
<keyword evidence="3" id="KW-1185">Reference proteome</keyword>
<dbReference type="Proteomes" id="UP001156672">
    <property type="component" value="Unassembled WGS sequence"/>
</dbReference>
<comment type="caution">
    <text evidence="2">The sequence shown here is derived from an EMBL/GenBank/DDBJ whole genome shotgun (WGS) entry which is preliminary data.</text>
</comment>
<dbReference type="EMBL" id="BSNW01000005">
    <property type="protein sequence ID" value="GLQ67883.1"/>
    <property type="molecule type" value="Genomic_DNA"/>
</dbReference>
<dbReference type="PRINTS" id="PR00080">
    <property type="entry name" value="SDRFAMILY"/>
</dbReference>
<dbReference type="PRINTS" id="PR00081">
    <property type="entry name" value="GDHRDH"/>
</dbReference>
<dbReference type="CDD" id="cd05374">
    <property type="entry name" value="17beta-HSD-like_SDR_c"/>
    <property type="match status" value="1"/>
</dbReference>
<proteinExistence type="inferred from homology"/>
<protein>
    <submittedName>
        <fullName evidence="2">Short-chain dehydrogenase/reductase</fullName>
    </submittedName>
</protein>
<evidence type="ECO:0000313" key="2">
    <source>
        <dbReference type="EMBL" id="GLQ67883.1"/>
    </source>
</evidence>
<dbReference type="Pfam" id="PF00106">
    <property type="entry name" value="adh_short"/>
    <property type="match status" value="1"/>
</dbReference>
<dbReference type="InterPro" id="IPR036291">
    <property type="entry name" value="NAD(P)-bd_dom_sf"/>
</dbReference>
<dbReference type="Gene3D" id="3.40.50.720">
    <property type="entry name" value="NAD(P)-binding Rossmann-like Domain"/>
    <property type="match status" value="1"/>
</dbReference>
<dbReference type="InterPro" id="IPR002347">
    <property type="entry name" value="SDR_fam"/>
</dbReference>
<comment type="similarity">
    <text evidence="1">Belongs to the short-chain dehydrogenases/reductases (SDR) family.</text>
</comment>
<name>A0ABQ5WWG5_9PROT</name>
<organism evidence="2 3">
    <name type="scientific">Gluconobacter albidus</name>
    <dbReference type="NCBI Taxonomy" id="318683"/>
    <lineage>
        <taxon>Bacteria</taxon>
        <taxon>Pseudomonadati</taxon>
        <taxon>Pseudomonadota</taxon>
        <taxon>Alphaproteobacteria</taxon>
        <taxon>Acetobacterales</taxon>
        <taxon>Acetobacteraceae</taxon>
        <taxon>Gluconobacter</taxon>
    </lineage>
</organism>
<sequence length="303" mass="32944">MNETYERQDMNMPRLDTNELVVITGASSGIGAATAREMARRGFHVLAGVRREEDAAALRDQNIEPLILDITNKDHVQALTDRVQNDPAGRVLRALVNNAAIGANAPVEVFPLEAWRQLFEVNYFGHIAVTQKLLPALIRSKGRVVNISSVGGTIAMATYGPYGGAKFALEALSDSLRREMLPLGVDVIVIEPGAIKTKISSRAIATANKVAATMTLEQRKRYGDLIHAVTAQAAEANENGLTADAAAHVIASAITVRKPRTRYGIGREASMIGIVRMLPDRVVDRILAFVLRRYMPKPTRSAQ</sequence>